<evidence type="ECO:0000313" key="3">
    <source>
        <dbReference type="Proteomes" id="UP000708208"/>
    </source>
</evidence>
<feature type="compositionally biased region" description="Low complexity" evidence="1">
    <location>
        <begin position="14"/>
        <end position="31"/>
    </location>
</feature>
<dbReference type="EMBL" id="CAJVCH010050804">
    <property type="protein sequence ID" value="CAG7718095.1"/>
    <property type="molecule type" value="Genomic_DNA"/>
</dbReference>
<sequence>MRFHTLAKLTTTFSTDSTSTGPTVPPSSTSTALARGDSTEKFVMIVKKLDAALKLTQRTTASIPEGNGRSSA</sequence>
<dbReference type="AlphaFoldDB" id="A0A8J2NXH6"/>
<accession>A0A8J2NXH6</accession>
<dbReference type="OrthoDB" id="2096344at2759"/>
<feature type="non-terminal residue" evidence="2">
    <location>
        <position position="72"/>
    </location>
</feature>
<evidence type="ECO:0000313" key="2">
    <source>
        <dbReference type="EMBL" id="CAG7718095.1"/>
    </source>
</evidence>
<feature type="region of interest" description="Disordered" evidence="1">
    <location>
        <begin position="14"/>
        <end position="33"/>
    </location>
</feature>
<gene>
    <name evidence="2" type="ORF">AFUS01_LOCUS7516</name>
</gene>
<evidence type="ECO:0000256" key="1">
    <source>
        <dbReference type="SAM" id="MobiDB-lite"/>
    </source>
</evidence>
<proteinExistence type="predicted"/>
<organism evidence="2 3">
    <name type="scientific">Allacma fusca</name>
    <dbReference type="NCBI Taxonomy" id="39272"/>
    <lineage>
        <taxon>Eukaryota</taxon>
        <taxon>Metazoa</taxon>
        <taxon>Ecdysozoa</taxon>
        <taxon>Arthropoda</taxon>
        <taxon>Hexapoda</taxon>
        <taxon>Collembola</taxon>
        <taxon>Symphypleona</taxon>
        <taxon>Sminthuridae</taxon>
        <taxon>Allacma</taxon>
    </lineage>
</organism>
<protein>
    <submittedName>
        <fullName evidence="2">Uncharacterized protein</fullName>
    </submittedName>
</protein>
<comment type="caution">
    <text evidence="2">The sequence shown here is derived from an EMBL/GenBank/DDBJ whole genome shotgun (WGS) entry which is preliminary data.</text>
</comment>
<keyword evidence="3" id="KW-1185">Reference proteome</keyword>
<dbReference type="Proteomes" id="UP000708208">
    <property type="component" value="Unassembled WGS sequence"/>
</dbReference>
<reference evidence="2" key="1">
    <citation type="submission" date="2021-06" db="EMBL/GenBank/DDBJ databases">
        <authorList>
            <person name="Hodson N. C."/>
            <person name="Mongue J. A."/>
            <person name="Jaron S. K."/>
        </authorList>
    </citation>
    <scope>NUCLEOTIDE SEQUENCE</scope>
</reference>
<name>A0A8J2NXH6_9HEXA</name>